<organism evidence="1 2">
    <name type="scientific">Candidatus Mycobacterium methanotrophicum</name>
    <dbReference type="NCBI Taxonomy" id="2943498"/>
    <lineage>
        <taxon>Bacteria</taxon>
        <taxon>Bacillati</taxon>
        <taxon>Actinomycetota</taxon>
        <taxon>Actinomycetes</taxon>
        <taxon>Mycobacteriales</taxon>
        <taxon>Mycobacteriaceae</taxon>
        <taxon>Mycobacterium</taxon>
    </lineage>
</organism>
<reference evidence="1" key="1">
    <citation type="submission" date="2022-05" db="EMBL/GenBank/DDBJ databases">
        <title>A methanotrophic Mycobacterium dominates a cave microbial ecosystem.</title>
        <authorList>
            <person name="Van Spanning R.J.M."/>
            <person name="Guan Q."/>
            <person name="Melkonian C."/>
            <person name="Gallant J."/>
            <person name="Polerecky L."/>
            <person name="Flot J.-F."/>
            <person name="Brandt B.W."/>
            <person name="Braster M."/>
            <person name="Iturbe Espinoza P."/>
            <person name="Aerts J."/>
            <person name="Meima-Franke M."/>
            <person name="Piersma S.R."/>
            <person name="Bunduc C."/>
            <person name="Ummels R."/>
            <person name="Pain A."/>
            <person name="Fleming E.J."/>
            <person name="van der Wel N."/>
            <person name="Gherman V.D."/>
            <person name="Sarbu S.M."/>
            <person name="Bodelier P.L.E."/>
            <person name="Bitter W."/>
        </authorList>
    </citation>
    <scope>NUCLEOTIDE SEQUENCE</scope>
    <source>
        <strain evidence="1">Sulfur Cave</strain>
    </source>
</reference>
<gene>
    <name evidence="1" type="ORF">M5I08_14040</name>
</gene>
<accession>A0ABY4QHP7</accession>
<evidence type="ECO:0000313" key="1">
    <source>
        <dbReference type="EMBL" id="UQX09511.1"/>
    </source>
</evidence>
<sequence>MSRSAATMWSGTAGAWMPRMPADATGLTAGLSAALPRPGVTHDRGAALRDVAVMIAGAGRDICDVVVLREQDPVFGPAAPAAAARRSLNEIDGPALARVMMVGSTLRERVWEWIGARHGRIPPAPAC</sequence>
<dbReference type="RefSeq" id="WP_219069415.1">
    <property type="nucleotide sequence ID" value="NZ_CAJUXY010000055.1"/>
</dbReference>
<keyword evidence="2" id="KW-1185">Reference proteome</keyword>
<protein>
    <submittedName>
        <fullName evidence="1">Uncharacterized protein</fullName>
    </submittedName>
</protein>
<proteinExistence type="predicted"/>
<dbReference type="Proteomes" id="UP001056610">
    <property type="component" value="Chromosome"/>
</dbReference>
<name>A0ABY4QHP7_9MYCO</name>
<evidence type="ECO:0000313" key="2">
    <source>
        <dbReference type="Proteomes" id="UP001056610"/>
    </source>
</evidence>
<dbReference type="EMBL" id="CP097320">
    <property type="protein sequence ID" value="UQX09511.1"/>
    <property type="molecule type" value="Genomic_DNA"/>
</dbReference>